<protein>
    <recommendedName>
        <fullName evidence="3">Phasin domain-containing protein</fullName>
    </recommendedName>
</protein>
<sequence length="161" mass="17285">MTMSPDFPDALEAATNSEPFELVSLRDLLRSSPEFLLSLSVIDLFRTSTNAAIPPAVASMIEDLDEQVIFTTEMVRAGLVTIARLMGEEAEQRSGPNKEALEAACQLFTEDSVRLSTLLILKDTVTAPAMKNARARVTNASAIDAGHQGNTAATETIETAD</sequence>
<dbReference type="RefSeq" id="WP_101779047.1">
    <property type="nucleotide sequence ID" value="NZ_NBUC01000132.1"/>
</dbReference>
<evidence type="ECO:0008006" key="3">
    <source>
        <dbReference type="Google" id="ProtNLM"/>
    </source>
</evidence>
<dbReference type="Proteomes" id="UP001190825">
    <property type="component" value="Unassembled WGS sequence"/>
</dbReference>
<evidence type="ECO:0000313" key="1">
    <source>
        <dbReference type="EMBL" id="PLT97184.1"/>
    </source>
</evidence>
<organism evidence="1 2">
    <name type="scientific">Sinorhizobium medicae</name>
    <dbReference type="NCBI Taxonomy" id="110321"/>
    <lineage>
        <taxon>Bacteria</taxon>
        <taxon>Pseudomonadati</taxon>
        <taxon>Pseudomonadota</taxon>
        <taxon>Alphaproteobacteria</taxon>
        <taxon>Hyphomicrobiales</taxon>
        <taxon>Rhizobiaceae</taxon>
        <taxon>Sinorhizobium/Ensifer group</taxon>
        <taxon>Sinorhizobium</taxon>
    </lineage>
</organism>
<evidence type="ECO:0000313" key="2">
    <source>
        <dbReference type="Proteomes" id="UP001190825"/>
    </source>
</evidence>
<gene>
    <name evidence="1" type="ORF">BMJ33_26365</name>
</gene>
<proteinExistence type="predicted"/>
<comment type="caution">
    <text evidence="1">The sequence shown here is derived from an EMBL/GenBank/DDBJ whole genome shotgun (WGS) entry which is preliminary data.</text>
</comment>
<reference evidence="1 2" key="1">
    <citation type="journal article" date="2018" name="FEMS Microbiol. Ecol.">
        <title>Co-invading symbiotic mutualists of Medicago polymorpha retain high ancestral diversity and contain diverse accessory genomes.</title>
        <authorList>
            <person name="Porter S.S."/>
            <person name="Faber-Hammond J.J."/>
            <person name="Friesen M.L."/>
        </authorList>
    </citation>
    <scope>NUCLEOTIDE SEQUENCE [LARGE SCALE GENOMIC DNA]</scope>
    <source>
        <strain evidence="1 2">Str16</strain>
    </source>
</reference>
<dbReference type="EMBL" id="NBUC01000132">
    <property type="protein sequence ID" value="PLT97184.1"/>
    <property type="molecule type" value="Genomic_DNA"/>
</dbReference>
<accession>A0ABX4TH47</accession>
<keyword evidence="2" id="KW-1185">Reference proteome</keyword>
<name>A0ABX4TH47_9HYPH</name>